<name>A0A6A5BBW9_NAEFO</name>
<evidence type="ECO:0000256" key="1">
    <source>
        <dbReference type="SAM" id="MobiDB-lite"/>
    </source>
</evidence>
<dbReference type="AlphaFoldDB" id="A0A6A5BBW9"/>
<organism evidence="2 3">
    <name type="scientific">Naegleria fowleri</name>
    <name type="common">Brain eating amoeba</name>
    <dbReference type="NCBI Taxonomy" id="5763"/>
    <lineage>
        <taxon>Eukaryota</taxon>
        <taxon>Discoba</taxon>
        <taxon>Heterolobosea</taxon>
        <taxon>Tetramitia</taxon>
        <taxon>Eutetramitia</taxon>
        <taxon>Vahlkampfiidae</taxon>
        <taxon>Naegleria</taxon>
    </lineage>
</organism>
<proteinExistence type="predicted"/>
<dbReference type="VEuPathDB" id="AmoebaDB:NF0056900"/>
<dbReference type="Proteomes" id="UP000444721">
    <property type="component" value="Unassembled WGS sequence"/>
</dbReference>
<reference evidence="2 3" key="1">
    <citation type="journal article" date="2019" name="Sci. Rep.">
        <title>Nanopore sequencing improves the draft genome of the human pathogenic amoeba Naegleria fowleri.</title>
        <authorList>
            <person name="Liechti N."/>
            <person name="Schurch N."/>
            <person name="Bruggmann R."/>
            <person name="Wittwer M."/>
        </authorList>
    </citation>
    <scope>NUCLEOTIDE SEQUENCE [LARGE SCALE GENOMIC DNA]</scope>
    <source>
        <strain evidence="2 3">ATCC 30894</strain>
    </source>
</reference>
<feature type="region of interest" description="Disordered" evidence="1">
    <location>
        <begin position="1"/>
        <end position="40"/>
    </location>
</feature>
<keyword evidence="3" id="KW-1185">Reference proteome</keyword>
<feature type="region of interest" description="Disordered" evidence="1">
    <location>
        <begin position="96"/>
        <end position="127"/>
    </location>
</feature>
<dbReference type="VEuPathDB" id="AmoebaDB:FDP41_009494"/>
<evidence type="ECO:0000313" key="3">
    <source>
        <dbReference type="Proteomes" id="UP000444721"/>
    </source>
</evidence>
<comment type="caution">
    <text evidence="2">The sequence shown here is derived from an EMBL/GenBank/DDBJ whole genome shotgun (WGS) entry which is preliminary data.</text>
</comment>
<evidence type="ECO:0000313" key="2">
    <source>
        <dbReference type="EMBL" id="KAF0972186.1"/>
    </source>
</evidence>
<sequence>MLHSGPPLNPSHHHHPSIQPQPSSSQSQTQQPPPSLTTIPPMTYQQMFELYHYLNAQLSNPSALSFNPSSNNNNHLHTSPFLSSTLIHAPSVPSQAFLSSGASSMTPQSSLPDNPMPQPTSNSFQMHPHFQPAISDDTIALYQDIDHLYQEMEGLINFKNKQKEINKAIETIIKEKFTQQKKAELEKKLKKELLKRYKNPTRKQHEAAAKIQRWFREIASRNKDKLIRSLRCEIESLKYQLQMIRVEQQTCIQLVRLLFEQVQFLSLEDRC</sequence>
<dbReference type="EMBL" id="VFQX01000070">
    <property type="protein sequence ID" value="KAF0972186.1"/>
    <property type="molecule type" value="Genomic_DNA"/>
</dbReference>
<protein>
    <submittedName>
        <fullName evidence="2">Uncharacterized protein</fullName>
    </submittedName>
</protein>
<dbReference type="VEuPathDB" id="AmoebaDB:NfTy_062560"/>
<feature type="compositionally biased region" description="Low complexity" evidence="1">
    <location>
        <begin position="17"/>
        <end position="40"/>
    </location>
</feature>
<feature type="compositionally biased region" description="Polar residues" evidence="1">
    <location>
        <begin position="96"/>
        <end position="112"/>
    </location>
</feature>
<dbReference type="OrthoDB" id="10466839at2759"/>
<dbReference type="RefSeq" id="XP_044556901.1">
    <property type="nucleotide sequence ID" value="XM_044713458.1"/>
</dbReference>
<gene>
    <name evidence="2" type="ORF">FDP41_009494</name>
</gene>
<accession>A0A6A5BBW9</accession>
<dbReference type="GeneID" id="68116710"/>